<dbReference type="CDD" id="cd07344">
    <property type="entry name" value="M48_yhfN_like"/>
    <property type="match status" value="1"/>
</dbReference>
<proteinExistence type="predicted"/>
<dbReference type="InterPro" id="IPR002725">
    <property type="entry name" value="YgjP-like_metallopeptidase"/>
</dbReference>
<dbReference type="Proteomes" id="UP000255102">
    <property type="component" value="Unassembled WGS sequence"/>
</dbReference>
<evidence type="ECO:0000313" key="2">
    <source>
        <dbReference type="EMBL" id="STY86353.1"/>
    </source>
</evidence>
<dbReference type="AlphaFoldDB" id="A0A378PHU9"/>
<evidence type="ECO:0000313" key="3">
    <source>
        <dbReference type="Proteomes" id="UP000255102"/>
    </source>
</evidence>
<dbReference type="Gene3D" id="3.30.2010.10">
    <property type="entry name" value="Metalloproteases ('zincins'), catalytic domain"/>
    <property type="match status" value="1"/>
</dbReference>
<sequence length="217" mass="25539">MTYLSQRVNTLMRSEQLLRLHQDFAEQGIVLSITKKSVKNINFRMKAGECHVSAPRWASERAVIEAVRARLSWAFQTHHKLQQKAHFHHAYERRLWGESVDLPADESQILRIYRQALSSRLPDLITKWQPIVGRVASEVRLKKMKTRWGTCNTCEGRVWLSVYLAAYPYECTEYVFVHELCHLIHANHSPLFWAEVKKAMPDYKKWHDLLKARDESL</sequence>
<feature type="domain" description="YgjP-like metallopeptidase" evidence="1">
    <location>
        <begin position="104"/>
        <end position="212"/>
    </location>
</feature>
<dbReference type="PANTHER" id="PTHR30399">
    <property type="entry name" value="UNCHARACTERIZED PROTEIN YGJP"/>
    <property type="match status" value="1"/>
</dbReference>
<accession>A0A378PHU9</accession>
<dbReference type="RefSeq" id="WP_228703576.1">
    <property type="nucleotide sequence ID" value="NZ_CP011158.1"/>
</dbReference>
<dbReference type="PANTHER" id="PTHR30399:SF1">
    <property type="entry name" value="UTP PYROPHOSPHATASE"/>
    <property type="match status" value="1"/>
</dbReference>
<name>A0A378PHU9_9GAMM</name>
<dbReference type="InterPro" id="IPR053136">
    <property type="entry name" value="UTP_pyrophosphatase-like"/>
</dbReference>
<protein>
    <submittedName>
        <fullName evidence="2">Protein of uncharacterized function DUF45</fullName>
    </submittedName>
</protein>
<organism evidence="2 3">
    <name type="scientific">Moraxella ovis</name>
    <dbReference type="NCBI Taxonomy" id="29433"/>
    <lineage>
        <taxon>Bacteria</taxon>
        <taxon>Pseudomonadati</taxon>
        <taxon>Pseudomonadota</taxon>
        <taxon>Gammaproteobacteria</taxon>
        <taxon>Moraxellales</taxon>
        <taxon>Moraxellaceae</taxon>
        <taxon>Moraxella</taxon>
    </lineage>
</organism>
<reference evidence="2 3" key="1">
    <citation type="submission" date="2018-06" db="EMBL/GenBank/DDBJ databases">
        <authorList>
            <consortium name="Pathogen Informatics"/>
            <person name="Doyle S."/>
        </authorList>
    </citation>
    <scope>NUCLEOTIDE SEQUENCE [LARGE SCALE GENOMIC DNA]</scope>
    <source>
        <strain evidence="2 3">NCTC11227</strain>
    </source>
</reference>
<dbReference type="EMBL" id="UGPW01000001">
    <property type="protein sequence ID" value="STY86353.1"/>
    <property type="molecule type" value="Genomic_DNA"/>
</dbReference>
<gene>
    <name evidence="2" type="ORF">NCTC11227_00333</name>
</gene>
<dbReference type="Pfam" id="PF01863">
    <property type="entry name" value="YgjP-like"/>
    <property type="match status" value="1"/>
</dbReference>
<evidence type="ECO:0000259" key="1">
    <source>
        <dbReference type="Pfam" id="PF01863"/>
    </source>
</evidence>